<keyword evidence="4" id="KW-1185">Reference proteome</keyword>
<evidence type="ECO:0000313" key="4">
    <source>
        <dbReference type="Proteomes" id="UP000053237"/>
    </source>
</evidence>
<evidence type="ECO:0000313" key="3">
    <source>
        <dbReference type="EMBL" id="CCI47037.1"/>
    </source>
</evidence>
<evidence type="ECO:0000256" key="1">
    <source>
        <dbReference type="SAM" id="MobiDB-lite"/>
    </source>
</evidence>
<feature type="region of interest" description="Disordered" evidence="1">
    <location>
        <begin position="1"/>
        <end position="41"/>
    </location>
</feature>
<proteinExistence type="predicted"/>
<keyword evidence="2" id="KW-0472">Membrane</keyword>
<dbReference type="AlphaFoldDB" id="A0A024GJU6"/>
<feature type="transmembrane region" description="Helical" evidence="2">
    <location>
        <begin position="137"/>
        <end position="155"/>
    </location>
</feature>
<reference evidence="3 4" key="1">
    <citation type="submission" date="2012-05" db="EMBL/GenBank/DDBJ databases">
        <title>Recombination and specialization in a pathogen metapopulation.</title>
        <authorList>
            <person name="Gardiner A."/>
            <person name="Kemen E."/>
            <person name="Schultz-Larsen T."/>
            <person name="MacLean D."/>
            <person name="Van Oosterhout C."/>
            <person name="Jones J.D.G."/>
        </authorList>
    </citation>
    <scope>NUCLEOTIDE SEQUENCE [LARGE SCALE GENOMIC DNA]</scope>
    <source>
        <strain evidence="3 4">Ac Nc2</strain>
    </source>
</reference>
<feature type="compositionally biased region" description="Acidic residues" evidence="1">
    <location>
        <begin position="13"/>
        <end position="22"/>
    </location>
</feature>
<dbReference type="InParanoid" id="A0A024GJU6"/>
<organism evidence="3 4">
    <name type="scientific">Albugo candida</name>
    <dbReference type="NCBI Taxonomy" id="65357"/>
    <lineage>
        <taxon>Eukaryota</taxon>
        <taxon>Sar</taxon>
        <taxon>Stramenopiles</taxon>
        <taxon>Oomycota</taxon>
        <taxon>Peronosporomycetes</taxon>
        <taxon>Albuginales</taxon>
        <taxon>Albuginaceae</taxon>
        <taxon>Albugo</taxon>
    </lineage>
</organism>
<dbReference type="Proteomes" id="UP000053237">
    <property type="component" value="Unassembled WGS sequence"/>
</dbReference>
<gene>
    <name evidence="3" type="ORF">BN9_079930</name>
</gene>
<protein>
    <submittedName>
        <fullName evidence="3">Uncharacterized protein</fullName>
    </submittedName>
</protein>
<keyword evidence="2" id="KW-0812">Transmembrane</keyword>
<comment type="caution">
    <text evidence="3">The sequence shown here is derived from an EMBL/GenBank/DDBJ whole genome shotgun (WGS) entry which is preliminary data.</text>
</comment>
<sequence>MEAHNQTFHPEDSDTQSDEDSDYYPSQDESVNSEPLESEDDTTFDFNICPDMRKVTPMYGNTKSTNTEMKLSNGKASKVRFGSEDTRFWSSLSDKQRWVARYHAANQAWIKTYGCCIDSLAHPQITKQYQKERNLQFYYRLILLVIMCCYVSQVYKRYNWISNSPQVQPLESPEITKSNSPDPLSTDELAHRMAISCSDSILQLAKAKNEPSIRQSAIEVCNDAVEHQLRGGSQIMLVEALVLRGDLWSLLAEFDSAERDYWEAQKTAKGLMQWSIPHVLESKIFANQILHLMLRKEYALLLEKCDNVSRTSSVQEIREIAHIWMQALKKETPLANALKKCRIWTLLRANLKRVSAHSKI</sequence>
<dbReference type="EMBL" id="CAIX01000148">
    <property type="protein sequence ID" value="CCI47037.1"/>
    <property type="molecule type" value="Genomic_DNA"/>
</dbReference>
<accession>A0A024GJU6</accession>
<name>A0A024GJU6_9STRA</name>
<dbReference type="OrthoDB" id="165753at2759"/>
<evidence type="ECO:0000256" key="2">
    <source>
        <dbReference type="SAM" id="Phobius"/>
    </source>
</evidence>
<keyword evidence="2" id="KW-1133">Transmembrane helix</keyword>